<reference evidence="1 2" key="2">
    <citation type="submission" date="2018-11" db="EMBL/GenBank/DDBJ databases">
        <authorList>
            <consortium name="Pathogen Informatics"/>
        </authorList>
    </citation>
    <scope>NUCLEOTIDE SEQUENCE [LARGE SCALE GENOMIC DNA]</scope>
</reference>
<organism evidence="3">
    <name type="scientific">Hydatigena taeniaeformis</name>
    <name type="common">Feline tapeworm</name>
    <name type="synonym">Taenia taeniaeformis</name>
    <dbReference type="NCBI Taxonomy" id="6205"/>
    <lineage>
        <taxon>Eukaryota</taxon>
        <taxon>Metazoa</taxon>
        <taxon>Spiralia</taxon>
        <taxon>Lophotrochozoa</taxon>
        <taxon>Platyhelminthes</taxon>
        <taxon>Cestoda</taxon>
        <taxon>Eucestoda</taxon>
        <taxon>Cyclophyllidea</taxon>
        <taxon>Taeniidae</taxon>
        <taxon>Hydatigera</taxon>
    </lineage>
</organism>
<keyword evidence="2" id="KW-1185">Reference proteome</keyword>
<evidence type="ECO:0000313" key="3">
    <source>
        <dbReference type="WBParaSite" id="TTAC_0000830301-mRNA-1"/>
    </source>
</evidence>
<dbReference type="WBParaSite" id="TTAC_0000830301-mRNA-1">
    <property type="protein sequence ID" value="TTAC_0000830301-mRNA-1"/>
    <property type="gene ID" value="TTAC_0000830301"/>
</dbReference>
<evidence type="ECO:0000313" key="2">
    <source>
        <dbReference type="Proteomes" id="UP000274429"/>
    </source>
</evidence>
<sequence>MVLLVVTNAAHGAPSGAERTAQIDEMPEELSLRDYLKLVHLRALKEEMDDNVDSDEEERFEKRARFRPRLGKRSYNFRARLGVELLQGSQLCLSDVYSRECVEGCHKERVDRGQQMTCVYIEDERRILGGKTE</sequence>
<name>A0A0R3X4G4_HYDTA</name>
<dbReference type="Proteomes" id="UP000274429">
    <property type="component" value="Unassembled WGS sequence"/>
</dbReference>
<dbReference type="EMBL" id="UYWX01020478">
    <property type="protein sequence ID" value="VDM32813.1"/>
    <property type="molecule type" value="Genomic_DNA"/>
</dbReference>
<protein>
    <submittedName>
        <fullName evidence="3">Secreted protein</fullName>
    </submittedName>
</protein>
<accession>A0A0R3X4G4</accession>
<dbReference type="AlphaFoldDB" id="A0A0R3X4G4"/>
<dbReference type="OrthoDB" id="6261256at2759"/>
<reference evidence="3" key="1">
    <citation type="submission" date="2017-02" db="UniProtKB">
        <authorList>
            <consortium name="WormBaseParasite"/>
        </authorList>
    </citation>
    <scope>IDENTIFICATION</scope>
</reference>
<evidence type="ECO:0000313" key="1">
    <source>
        <dbReference type="EMBL" id="VDM32813.1"/>
    </source>
</evidence>
<gene>
    <name evidence="1" type="ORF">TTAC_LOCUS8288</name>
</gene>
<proteinExistence type="predicted"/>